<organism evidence="1 2">
    <name type="scientific">Cladonia borealis</name>
    <dbReference type="NCBI Taxonomy" id="184061"/>
    <lineage>
        <taxon>Eukaryota</taxon>
        <taxon>Fungi</taxon>
        <taxon>Dikarya</taxon>
        <taxon>Ascomycota</taxon>
        <taxon>Pezizomycotina</taxon>
        <taxon>Lecanoromycetes</taxon>
        <taxon>OSLEUM clade</taxon>
        <taxon>Lecanoromycetidae</taxon>
        <taxon>Lecanorales</taxon>
        <taxon>Lecanorineae</taxon>
        <taxon>Cladoniaceae</taxon>
        <taxon>Cladonia</taxon>
    </lineage>
</organism>
<keyword evidence="2" id="KW-1185">Reference proteome</keyword>
<proteinExistence type="predicted"/>
<protein>
    <recommendedName>
        <fullName evidence="3">BTB domain-containing protein</fullName>
    </recommendedName>
</protein>
<dbReference type="EMBL" id="JAFEKC020000002">
    <property type="protein sequence ID" value="KAK0516482.1"/>
    <property type="molecule type" value="Genomic_DNA"/>
</dbReference>
<sequence length="358" mass="40366">MSSPVRKSALSKIQDEQDDALTVNLVDDGDLRIHVTRKKHLRTSDLPIVTQQTFLVSSAVMRIASPVWRIMFDPQGHFMESQRSLTHGDVDFPEDDPDALLCILRIAHLQFRKIPETLDYAKLLNLAIICDKYDTVALVRPWVAKWEEQTKALAWNTGCEGYLFIAWTFGDSPTYEKLAKPLVYDSTSDKAGRLLNCSGNLIGDNFPPAAFDTILTARRTTIAALFDACYKLVDSYLSDQLVCQHVEHWGSYHLVPECVRKECDTLVFGSLVKGMKGLGIWPTILTSGDYHGSISELMKGLRSLPCFMLAAKNQSSRAHTCCSFMPRLDLEIKRIEESIMPSGVDDSHREHMRQQAQK</sequence>
<evidence type="ECO:0000313" key="1">
    <source>
        <dbReference type="EMBL" id="KAK0516482.1"/>
    </source>
</evidence>
<accession>A0AA39R7T3</accession>
<gene>
    <name evidence="1" type="ORF">JMJ35_001085</name>
</gene>
<evidence type="ECO:0000313" key="2">
    <source>
        <dbReference type="Proteomes" id="UP001166286"/>
    </source>
</evidence>
<comment type="caution">
    <text evidence="1">The sequence shown here is derived from an EMBL/GenBank/DDBJ whole genome shotgun (WGS) entry which is preliminary data.</text>
</comment>
<evidence type="ECO:0008006" key="3">
    <source>
        <dbReference type="Google" id="ProtNLM"/>
    </source>
</evidence>
<name>A0AA39R7T3_9LECA</name>
<dbReference type="AlphaFoldDB" id="A0AA39R7T3"/>
<dbReference type="Proteomes" id="UP001166286">
    <property type="component" value="Unassembled WGS sequence"/>
</dbReference>
<reference evidence="1" key="1">
    <citation type="submission" date="2023-03" db="EMBL/GenBank/DDBJ databases">
        <title>Complete genome of Cladonia borealis.</title>
        <authorList>
            <person name="Park H."/>
        </authorList>
    </citation>
    <scope>NUCLEOTIDE SEQUENCE</scope>
    <source>
        <strain evidence="1">ANT050790</strain>
    </source>
</reference>